<keyword evidence="5" id="KW-1185">Reference proteome</keyword>
<dbReference type="InterPro" id="IPR007011">
    <property type="entry name" value="LEA_SMP_dom"/>
</dbReference>
<feature type="domain" description="SMP" evidence="3">
    <location>
        <begin position="123"/>
        <end position="179"/>
    </location>
</feature>
<evidence type="ECO:0000256" key="2">
    <source>
        <dbReference type="ARBA" id="ARBA00022737"/>
    </source>
</evidence>
<accession>A0AAW1MNW7</accession>
<dbReference type="InterPro" id="IPR042971">
    <property type="entry name" value="LEA_SMP"/>
</dbReference>
<evidence type="ECO:0000259" key="3">
    <source>
        <dbReference type="Pfam" id="PF04927"/>
    </source>
</evidence>
<dbReference type="Proteomes" id="UP001443914">
    <property type="component" value="Unassembled WGS sequence"/>
</dbReference>
<dbReference type="AlphaFoldDB" id="A0AAW1MNW7"/>
<name>A0AAW1MNW7_SAPOF</name>
<dbReference type="PANTHER" id="PTHR31174:SF34">
    <property type="entry name" value="LATE EMBRYOGENESIS ABUNDANT PROTEIN 47"/>
    <property type="match status" value="1"/>
</dbReference>
<evidence type="ECO:0000256" key="1">
    <source>
        <dbReference type="ARBA" id="ARBA00010733"/>
    </source>
</evidence>
<proteinExistence type="inferred from homology"/>
<dbReference type="PANTHER" id="PTHR31174">
    <property type="entry name" value="SEED MATURATION FAMILY PROTEIN"/>
    <property type="match status" value="1"/>
</dbReference>
<organism evidence="4 5">
    <name type="scientific">Saponaria officinalis</name>
    <name type="common">Common soapwort</name>
    <name type="synonym">Lychnis saponaria</name>
    <dbReference type="NCBI Taxonomy" id="3572"/>
    <lineage>
        <taxon>Eukaryota</taxon>
        <taxon>Viridiplantae</taxon>
        <taxon>Streptophyta</taxon>
        <taxon>Embryophyta</taxon>
        <taxon>Tracheophyta</taxon>
        <taxon>Spermatophyta</taxon>
        <taxon>Magnoliopsida</taxon>
        <taxon>eudicotyledons</taxon>
        <taxon>Gunneridae</taxon>
        <taxon>Pentapetalae</taxon>
        <taxon>Caryophyllales</taxon>
        <taxon>Caryophyllaceae</taxon>
        <taxon>Caryophylleae</taxon>
        <taxon>Saponaria</taxon>
    </lineage>
</organism>
<protein>
    <recommendedName>
        <fullName evidence="3">SMP domain-containing protein</fullName>
    </recommendedName>
</protein>
<evidence type="ECO:0000313" key="4">
    <source>
        <dbReference type="EMBL" id="KAK9747750.1"/>
    </source>
</evidence>
<feature type="domain" description="SMP" evidence="3">
    <location>
        <begin position="188"/>
        <end position="259"/>
    </location>
</feature>
<comment type="caution">
    <text evidence="4">The sequence shown here is derived from an EMBL/GenBank/DDBJ whole genome shotgun (WGS) entry which is preliminary data.</text>
</comment>
<dbReference type="EMBL" id="JBDFQZ010000002">
    <property type="protein sequence ID" value="KAK9747750.1"/>
    <property type="molecule type" value="Genomic_DNA"/>
</dbReference>
<dbReference type="Pfam" id="PF04927">
    <property type="entry name" value="SMP"/>
    <property type="match status" value="3"/>
</dbReference>
<reference evidence="4" key="1">
    <citation type="submission" date="2024-03" db="EMBL/GenBank/DDBJ databases">
        <title>WGS assembly of Saponaria officinalis var. Norfolk2.</title>
        <authorList>
            <person name="Jenkins J."/>
            <person name="Shu S."/>
            <person name="Grimwood J."/>
            <person name="Barry K."/>
            <person name="Goodstein D."/>
            <person name="Schmutz J."/>
            <person name="Leebens-Mack J."/>
            <person name="Osbourn A."/>
        </authorList>
    </citation>
    <scope>NUCLEOTIDE SEQUENCE [LARGE SCALE GENOMIC DNA]</scope>
    <source>
        <strain evidence="4">JIC</strain>
    </source>
</reference>
<evidence type="ECO:0000313" key="5">
    <source>
        <dbReference type="Proteomes" id="UP001443914"/>
    </source>
</evidence>
<feature type="domain" description="SMP" evidence="3">
    <location>
        <begin position="17"/>
        <end position="70"/>
    </location>
</feature>
<comment type="similarity">
    <text evidence="1">Belongs to the LEA type SMP family.</text>
</comment>
<sequence length="262" mass="27238">MAQEQHREDRRGVEGAIKFGDVFEMSGQMAQQPISPRDAAAMQSAENRAFGKTIKGGPASIMLQAAAKNVESGLVGPDDTGSTFTDDKFLVEDDPWQESQPSHDQLESAISVEGMGDDDASGVTIGEALDAAARAIGDKPVDRADAAAIQAAEMIATGTNVATGSGLGAEAQAAATLNVHTVFDEEKTKLSEIIEGATNMLTDDKPVTKEDAERVKAAELRGDPEGVTGTDVHRHRAVKLSTTPGGVAEAVAAAAKINQPDT</sequence>
<gene>
    <name evidence="4" type="ORF">RND81_02G013100</name>
</gene>
<keyword evidence="2" id="KW-0677">Repeat</keyword>